<dbReference type="RefSeq" id="WP_137260677.1">
    <property type="nucleotide sequence ID" value="NZ_SZQL01000003.1"/>
</dbReference>
<reference evidence="2 3" key="1">
    <citation type="submission" date="2019-05" db="EMBL/GenBank/DDBJ databases">
        <title>Panacibacter sp. strain 17mud1-8 Genome sequencing and assembly.</title>
        <authorList>
            <person name="Chhetri G."/>
        </authorList>
    </citation>
    <scope>NUCLEOTIDE SEQUENCE [LARGE SCALE GENOMIC DNA]</scope>
    <source>
        <strain evidence="2 3">17mud1-8</strain>
    </source>
</reference>
<gene>
    <name evidence="2" type="ORF">FC093_05075</name>
</gene>
<dbReference type="OrthoDB" id="714437at2"/>
<dbReference type="Proteomes" id="UP000305848">
    <property type="component" value="Unassembled WGS sequence"/>
</dbReference>
<name>A0A4U3L5C2_9BACT</name>
<evidence type="ECO:0000313" key="3">
    <source>
        <dbReference type="Proteomes" id="UP000305848"/>
    </source>
</evidence>
<dbReference type="AlphaFoldDB" id="A0A4U3L5C2"/>
<feature type="compositionally biased region" description="Basic residues" evidence="1">
    <location>
        <begin position="82"/>
        <end position="91"/>
    </location>
</feature>
<comment type="caution">
    <text evidence="2">The sequence shown here is derived from an EMBL/GenBank/DDBJ whole genome shotgun (WGS) entry which is preliminary data.</text>
</comment>
<dbReference type="EMBL" id="SZQL01000003">
    <property type="protein sequence ID" value="TKK70132.1"/>
    <property type="molecule type" value="Genomic_DNA"/>
</dbReference>
<keyword evidence="3" id="KW-1185">Reference proteome</keyword>
<sequence length="91" mass="10035">MAGNNQTKVNVLHSKKEMRKAITDKLQIALPKMKVTLGDKKFSRRLKKAVKVLLQGIHSDAVLKRAKKKADAGKAASTKNLSAKKAKVTKR</sequence>
<evidence type="ECO:0000256" key="1">
    <source>
        <dbReference type="SAM" id="MobiDB-lite"/>
    </source>
</evidence>
<proteinExistence type="predicted"/>
<evidence type="ECO:0000313" key="2">
    <source>
        <dbReference type="EMBL" id="TKK70132.1"/>
    </source>
</evidence>
<feature type="region of interest" description="Disordered" evidence="1">
    <location>
        <begin position="69"/>
        <end position="91"/>
    </location>
</feature>
<protein>
    <submittedName>
        <fullName evidence="2">Uncharacterized protein</fullName>
    </submittedName>
</protein>
<accession>A0A4U3L5C2</accession>
<organism evidence="2 3">
    <name type="scientific">Ilyomonas limi</name>
    <dbReference type="NCBI Taxonomy" id="2575867"/>
    <lineage>
        <taxon>Bacteria</taxon>
        <taxon>Pseudomonadati</taxon>
        <taxon>Bacteroidota</taxon>
        <taxon>Chitinophagia</taxon>
        <taxon>Chitinophagales</taxon>
        <taxon>Chitinophagaceae</taxon>
        <taxon>Ilyomonas</taxon>
    </lineage>
</organism>